<dbReference type="InterPro" id="IPR050643">
    <property type="entry name" value="Periplasmic_pilus_chap"/>
</dbReference>
<dbReference type="AlphaFoldDB" id="A0A261QXN1"/>
<dbReference type="SUPFAM" id="SSF49354">
    <property type="entry name" value="PapD-like"/>
    <property type="match status" value="1"/>
</dbReference>
<dbReference type="Gene3D" id="2.60.40.10">
    <property type="entry name" value="Immunoglobulins"/>
    <property type="match status" value="2"/>
</dbReference>
<evidence type="ECO:0008006" key="11">
    <source>
        <dbReference type="Google" id="ProtNLM"/>
    </source>
</evidence>
<sequence length="294" mass="31169">MLHHAQCAAPYANYISTAPGCLMAGLLQDPQGEQTMKIRSCPAWVAAALLLWCAAGAAMASVVVNGTRVIVDGAAGEATVQLRNTGQQPVLVQAWIDDGDAAADPRHAKSPFVLTPPVARIDAQKGQALRIIRAADIVQAGHESLYWLNVVEVPPKPAARQAGSDNVLMFSFRTRIKVFYRPAGLPGHADRAHEQLCFRYEPASRSLVVSNPTPYHVSFRRLALLGSGGRVAGELPARPDNMLAPASTGRFVLPVAGPLPAHPMVAYTVINDHGGDVVGQRNSVAACQPASNGR</sequence>
<reference evidence="10" key="1">
    <citation type="submission" date="2017-05" db="EMBL/GenBank/DDBJ databases">
        <title>Complete and WGS of Bordetella genogroups.</title>
        <authorList>
            <person name="Spilker T."/>
            <person name="Lipuma J."/>
        </authorList>
    </citation>
    <scope>NUCLEOTIDE SEQUENCE [LARGE SCALE GENOMIC DNA]</scope>
    <source>
        <strain evidence="10">AU18089</strain>
    </source>
</reference>
<dbReference type="InterPro" id="IPR008962">
    <property type="entry name" value="PapD-like_sf"/>
</dbReference>
<evidence type="ECO:0000256" key="3">
    <source>
        <dbReference type="ARBA" id="ARBA00022729"/>
    </source>
</evidence>
<evidence type="ECO:0000313" key="9">
    <source>
        <dbReference type="EMBL" id="OZI17142.1"/>
    </source>
</evidence>
<dbReference type="GO" id="GO:0030288">
    <property type="term" value="C:outer membrane-bounded periplasmic space"/>
    <property type="evidence" value="ECO:0007669"/>
    <property type="project" value="InterPro"/>
</dbReference>
<dbReference type="PRINTS" id="PR00969">
    <property type="entry name" value="CHAPERONPILI"/>
</dbReference>
<comment type="caution">
    <text evidence="9">The sequence shown here is derived from an EMBL/GenBank/DDBJ whole genome shotgun (WGS) entry which is preliminary data.</text>
</comment>
<evidence type="ECO:0000259" key="8">
    <source>
        <dbReference type="Pfam" id="PF02753"/>
    </source>
</evidence>
<dbReference type="InterPro" id="IPR016147">
    <property type="entry name" value="Pili_assmbl_chaperone_N"/>
</dbReference>
<dbReference type="GO" id="GO:0071555">
    <property type="term" value="P:cell wall organization"/>
    <property type="evidence" value="ECO:0007669"/>
    <property type="project" value="InterPro"/>
</dbReference>
<dbReference type="EMBL" id="NEVK01000007">
    <property type="protein sequence ID" value="OZI17142.1"/>
    <property type="molecule type" value="Genomic_DNA"/>
</dbReference>
<keyword evidence="5" id="KW-0143">Chaperone</keyword>
<feature type="domain" description="Pili assembly chaperone N-terminal" evidence="7">
    <location>
        <begin position="61"/>
        <end position="185"/>
    </location>
</feature>
<dbReference type="Pfam" id="PF00345">
    <property type="entry name" value="PapD_N"/>
    <property type="match status" value="1"/>
</dbReference>
<protein>
    <recommendedName>
        <fullName evidence="11">Molecular chaperone</fullName>
    </recommendedName>
</protein>
<dbReference type="PANTHER" id="PTHR30251:SF2">
    <property type="entry name" value="FIMBRIAL CHAPERONE YADV-RELATED"/>
    <property type="match status" value="1"/>
</dbReference>
<dbReference type="PANTHER" id="PTHR30251">
    <property type="entry name" value="PILUS ASSEMBLY CHAPERONE"/>
    <property type="match status" value="1"/>
</dbReference>
<evidence type="ECO:0000256" key="6">
    <source>
        <dbReference type="SAM" id="Phobius"/>
    </source>
</evidence>
<dbReference type="InterPro" id="IPR013783">
    <property type="entry name" value="Ig-like_fold"/>
</dbReference>
<evidence type="ECO:0000256" key="5">
    <source>
        <dbReference type="ARBA" id="ARBA00023186"/>
    </source>
</evidence>
<dbReference type="SUPFAM" id="SSF49584">
    <property type="entry name" value="Periplasmic chaperone C-domain"/>
    <property type="match status" value="1"/>
</dbReference>
<keyword evidence="6" id="KW-0472">Membrane</keyword>
<evidence type="ECO:0000259" key="7">
    <source>
        <dbReference type="Pfam" id="PF00345"/>
    </source>
</evidence>
<evidence type="ECO:0000256" key="2">
    <source>
        <dbReference type="ARBA" id="ARBA00007399"/>
    </source>
</evidence>
<dbReference type="InterPro" id="IPR001829">
    <property type="entry name" value="Pili_assmbl_chaperone_bac"/>
</dbReference>
<dbReference type="InterPro" id="IPR036316">
    <property type="entry name" value="Pili_assmbl_chap_C_dom_sf"/>
</dbReference>
<keyword evidence="3" id="KW-0732">Signal</keyword>
<comment type="similarity">
    <text evidence="2">Belongs to the periplasmic pilus chaperone family.</text>
</comment>
<evidence type="ECO:0000256" key="4">
    <source>
        <dbReference type="ARBA" id="ARBA00022764"/>
    </source>
</evidence>
<comment type="subcellular location">
    <subcellularLocation>
        <location evidence="1">Periplasm</location>
    </subcellularLocation>
</comment>
<keyword evidence="6" id="KW-0812">Transmembrane</keyword>
<gene>
    <name evidence="9" type="ORF">CAL19_14955</name>
</gene>
<dbReference type="Proteomes" id="UP000216947">
    <property type="component" value="Unassembled WGS sequence"/>
</dbReference>
<keyword evidence="6" id="KW-1133">Transmembrane helix</keyword>
<feature type="transmembrane region" description="Helical" evidence="6">
    <location>
        <begin position="43"/>
        <end position="64"/>
    </location>
</feature>
<keyword evidence="4" id="KW-0574">Periplasm</keyword>
<organism evidence="9 10">
    <name type="scientific">Bordetella genomosp. 7</name>
    <dbReference type="NCBI Taxonomy" id="1416805"/>
    <lineage>
        <taxon>Bacteria</taxon>
        <taxon>Pseudomonadati</taxon>
        <taxon>Pseudomonadota</taxon>
        <taxon>Betaproteobacteria</taxon>
        <taxon>Burkholderiales</taxon>
        <taxon>Alcaligenaceae</taxon>
        <taxon>Bordetella</taxon>
    </lineage>
</organism>
<accession>A0A261QXN1</accession>
<evidence type="ECO:0000313" key="10">
    <source>
        <dbReference type="Proteomes" id="UP000216947"/>
    </source>
</evidence>
<name>A0A261QXN1_9BORD</name>
<keyword evidence="10" id="KW-1185">Reference proteome</keyword>
<dbReference type="InterPro" id="IPR016148">
    <property type="entry name" value="Pili_assmbl_chaperone_C"/>
</dbReference>
<dbReference type="Pfam" id="PF02753">
    <property type="entry name" value="PapD_C"/>
    <property type="match status" value="1"/>
</dbReference>
<evidence type="ECO:0000256" key="1">
    <source>
        <dbReference type="ARBA" id="ARBA00004418"/>
    </source>
</evidence>
<feature type="domain" description="Pili assembly chaperone C-terminal" evidence="8">
    <location>
        <begin position="209"/>
        <end position="276"/>
    </location>
</feature>
<proteinExistence type="inferred from homology"/>